<comment type="pathway">
    <text evidence="10">Metabolic intermediate biosynthesis; 5-phospho-alpha-D-ribose 1-diphosphate biosynthesis; 5-phospho-alpha-D-ribose 1-diphosphate from D-ribose 5-phosphate (route I): step 1/1.</text>
</comment>
<keyword evidence="6 10" id="KW-0418">Kinase</keyword>
<organism evidence="13 14">
    <name type="scientific">Methanocalculus chunghsingensis</name>
    <dbReference type="NCBI Taxonomy" id="156457"/>
    <lineage>
        <taxon>Archaea</taxon>
        <taxon>Methanobacteriati</taxon>
        <taxon>Methanobacteriota</taxon>
        <taxon>Stenosarchaea group</taxon>
        <taxon>Methanomicrobia</taxon>
        <taxon>Methanomicrobiales</taxon>
        <taxon>Methanocalculaceae</taxon>
        <taxon>Methanocalculus</taxon>
    </lineage>
</organism>
<comment type="subcellular location">
    <subcellularLocation>
        <location evidence="10">Cytoplasm</location>
    </subcellularLocation>
</comment>
<dbReference type="RefSeq" id="WP_211531248.1">
    <property type="nucleotide sequence ID" value="NZ_JWHL01000014.1"/>
</dbReference>
<dbReference type="InterPro" id="IPR000836">
    <property type="entry name" value="PRTase_dom"/>
</dbReference>
<protein>
    <recommendedName>
        <fullName evidence="10">Ribose-phosphate pyrophosphokinase</fullName>
        <shortName evidence="10">RPPK</shortName>
        <ecNumber evidence="10">2.7.6.1</ecNumber>
    </recommendedName>
    <alternativeName>
        <fullName evidence="10">5-phospho-D-ribosyl alpha-1-diphosphate synthase</fullName>
    </alternativeName>
    <alternativeName>
        <fullName evidence="10">Phosphoribosyl diphosphate synthase</fullName>
    </alternativeName>
    <alternativeName>
        <fullName evidence="10">Phosphoribosyl pyrophosphate synthase</fullName>
        <shortName evidence="10">P-Rib-PP synthase</shortName>
        <shortName evidence="10">PRPP synthase</shortName>
        <shortName evidence="10">PRPPase</shortName>
    </alternativeName>
</protein>
<gene>
    <name evidence="10" type="primary">prs</name>
    <name evidence="13" type="ORF">RJ53_08565</name>
</gene>
<feature type="binding site" evidence="10">
    <location>
        <begin position="34"/>
        <end position="36"/>
    </location>
    <ligand>
        <name>ATP</name>
        <dbReference type="ChEBI" id="CHEBI:30616"/>
    </ligand>
</feature>
<evidence type="ECO:0000256" key="6">
    <source>
        <dbReference type="ARBA" id="ARBA00022777"/>
    </source>
</evidence>
<evidence type="ECO:0000313" key="14">
    <source>
        <dbReference type="Proteomes" id="UP000730161"/>
    </source>
</evidence>
<dbReference type="GO" id="GO:0006015">
    <property type="term" value="P:5-phosphoribose 1-diphosphate biosynthetic process"/>
    <property type="evidence" value="ECO:0007669"/>
    <property type="project" value="UniProtKB-UniRule"/>
</dbReference>
<dbReference type="AlphaFoldDB" id="A0A8J8B5Y4"/>
<evidence type="ECO:0000256" key="8">
    <source>
        <dbReference type="ARBA" id="ARBA00022842"/>
    </source>
</evidence>
<name>A0A8J8B5Y4_9EURY</name>
<evidence type="ECO:0000256" key="5">
    <source>
        <dbReference type="ARBA" id="ARBA00022741"/>
    </source>
</evidence>
<dbReference type="EC" id="2.7.6.1" evidence="10"/>
<dbReference type="SMART" id="SM01400">
    <property type="entry name" value="Pribosyltran_N"/>
    <property type="match status" value="1"/>
</dbReference>
<dbReference type="InterPro" id="IPR037514">
    <property type="entry name" value="Rib-P_diPkinase_arc"/>
</dbReference>
<keyword evidence="3 10" id="KW-0479">Metal-binding</keyword>
<evidence type="ECO:0000259" key="12">
    <source>
        <dbReference type="Pfam" id="PF13793"/>
    </source>
</evidence>
<dbReference type="SUPFAM" id="SSF53271">
    <property type="entry name" value="PRTase-like"/>
    <property type="match status" value="1"/>
</dbReference>
<dbReference type="Gene3D" id="3.40.50.2020">
    <property type="match status" value="2"/>
</dbReference>
<evidence type="ECO:0000256" key="4">
    <source>
        <dbReference type="ARBA" id="ARBA00022727"/>
    </source>
</evidence>
<reference evidence="13" key="1">
    <citation type="submission" date="2014-12" db="EMBL/GenBank/DDBJ databases">
        <authorList>
            <person name="Huang H.-H."/>
            <person name="Chen S.-C."/>
            <person name="Lai M.-C."/>
        </authorList>
    </citation>
    <scope>NUCLEOTIDE SEQUENCE</scope>
    <source>
        <strain evidence="13">K1F9705b</strain>
    </source>
</reference>
<dbReference type="NCBIfam" id="TIGR01251">
    <property type="entry name" value="ribP_PPkin"/>
    <property type="match status" value="1"/>
</dbReference>
<feature type="binding site" evidence="10">
    <location>
        <begin position="86"/>
        <end position="87"/>
    </location>
    <ligand>
        <name>ATP</name>
        <dbReference type="ChEBI" id="CHEBI:30616"/>
    </ligand>
</feature>
<sequence>MKVVCTEKTQILGARVAEEMGAPLGEVKVSRFPDGEFYLRALDLDDETVIVSSLPDNDAFVELLLLIDACEGSDVTLVLPYMGYARQDKRFHPGEPISVRAIASALSRGVQRIITVNIHEPAVLQYFRVPAENISIAPAVGTYLSRTGIVDPLILAPDDGASEFARGVASMAAWEYDFLEKTRLSGHEVRIEPKNLDVNGRRVVIVDDIISTGGTLATASQMLGELGAVSIQAACVHGVFSSGGYARLIAAGFSDVASSDTIERGCSKFSAAPSIAEALRR</sequence>
<comment type="similarity">
    <text evidence="10">Belongs to the ribose-phosphate pyrophosphokinase family. Class III (archaeal) subfamily.</text>
</comment>
<dbReference type="InterPro" id="IPR005946">
    <property type="entry name" value="Rib-P_diPkinase"/>
</dbReference>
<comment type="cofactor">
    <cofactor evidence="10">
        <name>Mg(2+)</name>
        <dbReference type="ChEBI" id="CHEBI:18420"/>
    </cofactor>
    <text evidence="10">Binds 2 Mg(2+) ions per subunit.</text>
</comment>
<dbReference type="GO" id="GO:0005737">
    <property type="term" value="C:cytoplasm"/>
    <property type="evidence" value="ECO:0007669"/>
    <property type="project" value="UniProtKB-SubCell"/>
</dbReference>
<dbReference type="UniPathway" id="UPA00087">
    <property type="reaction ID" value="UER00172"/>
</dbReference>
<dbReference type="InterPro" id="IPR029099">
    <property type="entry name" value="Pribosyltran_N"/>
</dbReference>
<evidence type="ECO:0000256" key="2">
    <source>
        <dbReference type="ARBA" id="ARBA00022679"/>
    </source>
</evidence>
<comment type="caution">
    <text evidence="13">The sequence shown here is derived from an EMBL/GenBank/DDBJ whole genome shotgun (WGS) entry which is preliminary data.</text>
</comment>
<keyword evidence="5 10" id="KW-0547">Nucleotide-binding</keyword>
<proteinExistence type="inferred from homology"/>
<feature type="binding site" evidence="10">
    <location>
        <position position="207"/>
    </location>
    <ligand>
        <name>D-ribose 5-phosphate</name>
        <dbReference type="ChEBI" id="CHEBI:78346"/>
    </ligand>
</feature>
<dbReference type="FunFam" id="3.40.50.2020:FF:000007">
    <property type="entry name" value="Ribose-phosphate pyrophosphokinase"/>
    <property type="match status" value="1"/>
</dbReference>
<evidence type="ECO:0000259" key="11">
    <source>
        <dbReference type="Pfam" id="PF00156"/>
    </source>
</evidence>
<dbReference type="NCBIfam" id="NF002095">
    <property type="entry name" value="PRK00934.1"/>
    <property type="match status" value="1"/>
</dbReference>
<dbReference type="Pfam" id="PF00156">
    <property type="entry name" value="Pribosyltran"/>
    <property type="match status" value="1"/>
</dbReference>
<dbReference type="GO" id="GO:0016301">
    <property type="term" value="F:kinase activity"/>
    <property type="evidence" value="ECO:0007669"/>
    <property type="project" value="UniProtKB-KW"/>
</dbReference>
<feature type="binding site" evidence="10">
    <location>
        <position position="158"/>
    </location>
    <ligand>
        <name>Mg(2+)</name>
        <dbReference type="ChEBI" id="CHEBI:18420"/>
        <label>2</label>
    </ligand>
</feature>
<dbReference type="OrthoDB" id="371997at2157"/>
<evidence type="ECO:0000256" key="9">
    <source>
        <dbReference type="ARBA" id="ARBA00049535"/>
    </source>
</evidence>
<dbReference type="GO" id="GO:0006164">
    <property type="term" value="P:purine nucleotide biosynthetic process"/>
    <property type="evidence" value="ECO:0007669"/>
    <property type="project" value="TreeGrafter"/>
</dbReference>
<feature type="binding site" evidence="10">
    <location>
        <begin position="211"/>
        <end position="215"/>
    </location>
    <ligand>
        <name>D-ribose 5-phosphate</name>
        <dbReference type="ChEBI" id="CHEBI:78346"/>
    </ligand>
</feature>
<dbReference type="InterPro" id="IPR029057">
    <property type="entry name" value="PRTase-like"/>
</dbReference>
<dbReference type="PANTHER" id="PTHR10210">
    <property type="entry name" value="RIBOSE-PHOSPHATE DIPHOSPHOKINASE FAMILY MEMBER"/>
    <property type="match status" value="1"/>
</dbReference>
<dbReference type="EMBL" id="JWHL01000014">
    <property type="protein sequence ID" value="MBR1369534.1"/>
    <property type="molecule type" value="Genomic_DNA"/>
</dbReference>
<evidence type="ECO:0000256" key="1">
    <source>
        <dbReference type="ARBA" id="ARBA00022490"/>
    </source>
</evidence>
<dbReference type="Pfam" id="PF13793">
    <property type="entry name" value="Pribosyltran_N"/>
    <property type="match status" value="1"/>
</dbReference>
<feature type="domain" description="Phosphoribosyltransferase" evidence="11">
    <location>
        <begin position="148"/>
        <end position="237"/>
    </location>
</feature>
<dbReference type="GO" id="GO:0002189">
    <property type="term" value="C:ribose phosphate diphosphokinase complex"/>
    <property type="evidence" value="ECO:0007669"/>
    <property type="project" value="TreeGrafter"/>
</dbReference>
<keyword evidence="7 10" id="KW-0067">ATP-binding</keyword>
<keyword evidence="2 10" id="KW-0808">Transferase</keyword>
<dbReference type="GO" id="GO:0000287">
    <property type="term" value="F:magnesium ion binding"/>
    <property type="evidence" value="ECO:0007669"/>
    <property type="project" value="UniProtKB-UniRule"/>
</dbReference>
<keyword evidence="14" id="KW-1185">Reference proteome</keyword>
<comment type="catalytic activity">
    <reaction evidence="9 10">
        <text>D-ribose 5-phosphate + ATP = 5-phospho-alpha-D-ribose 1-diphosphate + AMP + H(+)</text>
        <dbReference type="Rhea" id="RHEA:15609"/>
        <dbReference type="ChEBI" id="CHEBI:15378"/>
        <dbReference type="ChEBI" id="CHEBI:30616"/>
        <dbReference type="ChEBI" id="CHEBI:58017"/>
        <dbReference type="ChEBI" id="CHEBI:78346"/>
        <dbReference type="ChEBI" id="CHEBI:456215"/>
        <dbReference type="EC" id="2.7.6.1"/>
    </reaction>
</comment>
<dbReference type="HAMAP" id="MF_00583_A">
    <property type="entry name" value="RibP_PPkinase_A"/>
    <property type="match status" value="1"/>
</dbReference>
<accession>A0A8J8B5Y4</accession>
<keyword evidence="8 10" id="KW-0460">Magnesium</keyword>
<feature type="binding site" evidence="10">
    <location>
        <position position="183"/>
    </location>
    <ligand>
        <name>D-ribose 5-phosphate</name>
        <dbReference type="ChEBI" id="CHEBI:78346"/>
    </ligand>
</feature>
<evidence type="ECO:0000256" key="10">
    <source>
        <dbReference type="HAMAP-Rule" id="MF_00583"/>
    </source>
</evidence>
<keyword evidence="1 10" id="KW-0963">Cytoplasm</keyword>
<feature type="domain" description="Ribose-phosphate pyrophosphokinase N-terminal" evidence="12">
    <location>
        <begin position="1"/>
        <end position="107"/>
    </location>
</feature>
<dbReference type="PANTHER" id="PTHR10210:SF32">
    <property type="entry name" value="RIBOSE-PHOSPHATE PYROPHOSPHOKINASE 2"/>
    <property type="match status" value="1"/>
</dbReference>
<dbReference type="Proteomes" id="UP000730161">
    <property type="component" value="Unassembled WGS sequence"/>
</dbReference>
<evidence type="ECO:0000256" key="3">
    <source>
        <dbReference type="ARBA" id="ARBA00022723"/>
    </source>
</evidence>
<feature type="binding site" evidence="10">
    <location>
        <position position="119"/>
    </location>
    <ligand>
        <name>Mg(2+)</name>
        <dbReference type="ChEBI" id="CHEBI:18420"/>
        <label>1</label>
    </ligand>
</feature>
<evidence type="ECO:0000313" key="13">
    <source>
        <dbReference type="EMBL" id="MBR1369534.1"/>
    </source>
</evidence>
<dbReference type="GO" id="GO:0005524">
    <property type="term" value="F:ATP binding"/>
    <property type="evidence" value="ECO:0007669"/>
    <property type="project" value="UniProtKB-KW"/>
</dbReference>
<dbReference type="CDD" id="cd06223">
    <property type="entry name" value="PRTases_typeI"/>
    <property type="match status" value="1"/>
</dbReference>
<evidence type="ECO:0000256" key="7">
    <source>
        <dbReference type="ARBA" id="ARBA00022840"/>
    </source>
</evidence>
<keyword evidence="4 10" id="KW-0545">Nucleotide biosynthesis</keyword>
<feature type="active site" evidence="10">
    <location>
        <position position="181"/>
    </location>
</feature>
<comment type="function">
    <text evidence="10">Involved in the biosynthesis of the central metabolite phospho-alpha-D-ribosyl-1-pyrophosphate (PRPP) via the transfer of pyrophosphoryl group from ATP to 1-hydroxyl of ribose-5-phosphate (Rib-5-P).</text>
</comment>
<dbReference type="GO" id="GO:0004749">
    <property type="term" value="F:ribose phosphate diphosphokinase activity"/>
    <property type="evidence" value="ECO:0007669"/>
    <property type="project" value="UniProtKB-UniRule"/>
</dbReference>